<name>A0A7I7NX29_9MYCO</name>
<dbReference type="InterPro" id="IPR019546">
    <property type="entry name" value="TAT_signal_bac_arc"/>
</dbReference>
<evidence type="ECO:0000313" key="2">
    <source>
        <dbReference type="EMBL" id="BBY01005.1"/>
    </source>
</evidence>
<dbReference type="Proteomes" id="UP000466632">
    <property type="component" value="Chromosome"/>
</dbReference>
<dbReference type="PROSITE" id="PS51318">
    <property type="entry name" value="TAT"/>
    <property type="match status" value="1"/>
</dbReference>
<dbReference type="InterPro" id="IPR051218">
    <property type="entry name" value="Sec_MonoDiacylglyc_Lipase"/>
</dbReference>
<dbReference type="PANTHER" id="PTHR45856">
    <property type="entry name" value="ALPHA/BETA-HYDROLASES SUPERFAMILY PROTEIN"/>
    <property type="match status" value="1"/>
</dbReference>
<dbReference type="NCBIfam" id="TIGR01409">
    <property type="entry name" value="TAT_signal_seq"/>
    <property type="match status" value="1"/>
</dbReference>
<sequence length="296" mass="30734">MSDSLSRGMARRDFLARTALLSGSAIIAPWISPVKASAAPIGAAALSSTGFDPAFALNVAIPLAFSAYSAMSGGPLNLPPGYQATALILGDRALAAALAAQHPVAAKMVLRNNIFGLIGNNLSTGTAFVAFRGTADLDDVLTDLDIIATPYGFVPKFGCVQSGFHALYRMLRASIVANLGAACAGCTDLLVIGHSLGGALSVVSAPDIFANIPPNLAPRLITFAGPKSGLTDFVNPFNETIASCYRVVNYSDLIPLLPPCPYEHVGAAIYINSGGLGALWRHSLYAYRQGLQRLVG</sequence>
<reference evidence="2 3" key="1">
    <citation type="journal article" date="2019" name="Emerg. Microbes Infect.">
        <title>Comprehensive subspecies identification of 175 nontuberculous mycobacteria species based on 7547 genomic profiles.</title>
        <authorList>
            <person name="Matsumoto Y."/>
            <person name="Kinjo T."/>
            <person name="Motooka D."/>
            <person name="Nabeya D."/>
            <person name="Jung N."/>
            <person name="Uechi K."/>
            <person name="Horii T."/>
            <person name="Iida T."/>
            <person name="Fujita J."/>
            <person name="Nakamura S."/>
        </authorList>
    </citation>
    <scope>NUCLEOTIDE SEQUENCE [LARGE SCALE GENOMIC DNA]</scope>
    <source>
        <strain evidence="2 3">JCM 16018</strain>
    </source>
</reference>
<dbReference type="Gene3D" id="3.40.50.1820">
    <property type="entry name" value="alpha/beta hydrolase"/>
    <property type="match status" value="1"/>
</dbReference>
<dbReference type="AlphaFoldDB" id="A0A7I7NX29"/>
<protein>
    <recommendedName>
        <fullName evidence="1">Fungal lipase-type domain-containing protein</fullName>
    </recommendedName>
</protein>
<evidence type="ECO:0000313" key="3">
    <source>
        <dbReference type="Proteomes" id="UP000466632"/>
    </source>
</evidence>
<accession>A0A7I7NX29</accession>
<dbReference type="GO" id="GO:0006629">
    <property type="term" value="P:lipid metabolic process"/>
    <property type="evidence" value="ECO:0007669"/>
    <property type="project" value="InterPro"/>
</dbReference>
<dbReference type="EMBL" id="AP022582">
    <property type="protein sequence ID" value="BBY01005.1"/>
    <property type="molecule type" value="Genomic_DNA"/>
</dbReference>
<proteinExistence type="predicted"/>
<dbReference type="SUPFAM" id="SSF53474">
    <property type="entry name" value="alpha/beta-Hydrolases"/>
    <property type="match status" value="1"/>
</dbReference>
<dbReference type="InterPro" id="IPR002921">
    <property type="entry name" value="Fungal_lipase-type"/>
</dbReference>
<evidence type="ECO:0000259" key="1">
    <source>
        <dbReference type="Pfam" id="PF01764"/>
    </source>
</evidence>
<dbReference type="CDD" id="cd00519">
    <property type="entry name" value="Lipase_3"/>
    <property type="match status" value="1"/>
</dbReference>
<dbReference type="RefSeq" id="WP_232075345.1">
    <property type="nucleotide sequence ID" value="NZ_AP022582.1"/>
</dbReference>
<dbReference type="Pfam" id="PF01764">
    <property type="entry name" value="Lipase_3"/>
    <property type="match status" value="1"/>
</dbReference>
<feature type="domain" description="Fungal lipase-type" evidence="1">
    <location>
        <begin position="128"/>
        <end position="260"/>
    </location>
</feature>
<organism evidence="2 3">
    <name type="scientific">Mycobacterium seoulense</name>
    <dbReference type="NCBI Taxonomy" id="386911"/>
    <lineage>
        <taxon>Bacteria</taxon>
        <taxon>Bacillati</taxon>
        <taxon>Actinomycetota</taxon>
        <taxon>Actinomycetes</taxon>
        <taxon>Mycobacteriales</taxon>
        <taxon>Mycobacteriaceae</taxon>
        <taxon>Mycobacterium</taxon>
    </lineage>
</organism>
<dbReference type="KEGG" id="mseo:MSEO_15040"/>
<dbReference type="PANTHER" id="PTHR45856:SF11">
    <property type="entry name" value="FUNGAL LIPASE-LIKE DOMAIN-CONTAINING PROTEIN"/>
    <property type="match status" value="1"/>
</dbReference>
<dbReference type="InterPro" id="IPR029058">
    <property type="entry name" value="AB_hydrolase_fold"/>
</dbReference>
<dbReference type="InterPro" id="IPR006311">
    <property type="entry name" value="TAT_signal"/>
</dbReference>
<gene>
    <name evidence="2" type="ORF">MSEO_15040</name>
</gene>
<keyword evidence="3" id="KW-1185">Reference proteome</keyword>